<dbReference type="HOGENOM" id="CLU_471663_0_0_9"/>
<dbReference type="SUPFAM" id="SSF69189">
    <property type="entry name" value="Penicillin-binding protein associated domain"/>
    <property type="match status" value="1"/>
</dbReference>
<reference evidence="20" key="2">
    <citation type="journal article" date="2010" name="Stand. Genomic Sci.">
        <title>Complete genome sequence of Thermaerobacter marianensis type strain (7p75aT).</title>
        <authorList>
            <person name="Han C."/>
            <person name="Gu W."/>
            <person name="Zhang X."/>
            <person name="Lapidus A."/>
            <person name="Nolan M."/>
            <person name="Copeland A."/>
            <person name="Lucas S."/>
            <person name="Glavina Del Rio T."/>
            <person name="Tice H."/>
            <person name="Cheng J."/>
            <person name="Tapia R."/>
            <person name="Goodwin L."/>
            <person name="Pitluck S."/>
            <person name="Pagani I."/>
            <person name="Ivanova N."/>
            <person name="Mavromatis K."/>
            <person name="Mikhailova N."/>
            <person name="Pati A."/>
            <person name="Chen A."/>
            <person name="Palaniappan K."/>
            <person name="Land M."/>
            <person name="Hauser L."/>
            <person name="Chang Y."/>
            <person name="Jeffries C."/>
            <person name="Schneider S."/>
            <person name="Rohde M."/>
            <person name="Goker M."/>
            <person name="Pukall R."/>
            <person name="Woyke T."/>
            <person name="Bristow J."/>
            <person name="Eisen J."/>
            <person name="Markowitz V."/>
            <person name="Hugenholtz P."/>
            <person name="Kyrpides N."/>
            <person name="Klenk H."/>
            <person name="Detter J."/>
        </authorList>
    </citation>
    <scope>NUCLEOTIDE SEQUENCE [LARGE SCALE GENOMIC DNA]</scope>
    <source>
        <strain evidence="20">ATCC 700841 / DSM 12885 / JCM 10246 / 7p75a</strain>
    </source>
</reference>
<evidence type="ECO:0000256" key="10">
    <source>
        <dbReference type="ARBA" id="ARBA00022984"/>
    </source>
</evidence>
<dbReference type="Gene3D" id="2.60.410.10">
    <property type="entry name" value="D-Ala-D-Ala carboxypeptidase, C-terminal domain"/>
    <property type="match status" value="1"/>
</dbReference>
<dbReference type="InterPro" id="IPR037167">
    <property type="entry name" value="Peptidase_S11_C_sf"/>
</dbReference>
<evidence type="ECO:0000256" key="15">
    <source>
        <dbReference type="RuleBase" id="RU004016"/>
    </source>
</evidence>
<dbReference type="GO" id="GO:0009252">
    <property type="term" value="P:peptidoglycan biosynthetic process"/>
    <property type="evidence" value="ECO:0007669"/>
    <property type="project" value="UniProtKB-UniPathway"/>
</dbReference>
<feature type="compositionally biased region" description="Basic and acidic residues" evidence="16">
    <location>
        <begin position="1"/>
        <end position="12"/>
    </location>
</feature>
<evidence type="ECO:0000256" key="6">
    <source>
        <dbReference type="ARBA" id="ARBA00022670"/>
    </source>
</evidence>
<dbReference type="InterPro" id="IPR001967">
    <property type="entry name" value="Peptidase_S11_N"/>
</dbReference>
<evidence type="ECO:0000256" key="5">
    <source>
        <dbReference type="ARBA" id="ARBA00022645"/>
    </source>
</evidence>
<evidence type="ECO:0000256" key="1">
    <source>
        <dbReference type="ARBA" id="ARBA00003217"/>
    </source>
</evidence>
<protein>
    <recommendedName>
        <fullName evidence="4">serine-type D-Ala-D-Ala carboxypeptidase</fullName>
        <ecNumber evidence="4">3.4.16.4</ecNumber>
    </recommendedName>
</protein>
<evidence type="ECO:0000256" key="11">
    <source>
        <dbReference type="ARBA" id="ARBA00023316"/>
    </source>
</evidence>
<dbReference type="SMART" id="SM00936">
    <property type="entry name" value="PBP5_C"/>
    <property type="match status" value="1"/>
</dbReference>
<gene>
    <name evidence="19" type="ordered locus">Tmar_1283</name>
</gene>
<dbReference type="GO" id="GO:0006508">
    <property type="term" value="P:proteolysis"/>
    <property type="evidence" value="ECO:0007669"/>
    <property type="project" value="UniProtKB-KW"/>
</dbReference>
<dbReference type="PRINTS" id="PR00725">
    <property type="entry name" value="DADACBPTASE1"/>
</dbReference>
<dbReference type="Proteomes" id="UP000008915">
    <property type="component" value="Chromosome"/>
</dbReference>
<evidence type="ECO:0000256" key="12">
    <source>
        <dbReference type="ARBA" id="ARBA00034000"/>
    </source>
</evidence>
<dbReference type="Pfam" id="PF07943">
    <property type="entry name" value="PBP5_C"/>
    <property type="match status" value="1"/>
</dbReference>
<accession>E6SLU7</accession>
<comment type="pathway">
    <text evidence="2">Cell wall biogenesis; peptidoglycan biosynthesis.</text>
</comment>
<feature type="compositionally biased region" description="Low complexity" evidence="16">
    <location>
        <begin position="150"/>
        <end position="172"/>
    </location>
</feature>
<dbReference type="UniPathway" id="UPA00219"/>
<name>E6SLU7_THEM7</name>
<evidence type="ECO:0000256" key="8">
    <source>
        <dbReference type="ARBA" id="ARBA00022801"/>
    </source>
</evidence>
<feature type="region of interest" description="Disordered" evidence="16">
    <location>
        <begin position="147"/>
        <end position="182"/>
    </location>
</feature>
<feature type="active site" description="Acyl-ester intermediate" evidence="13">
    <location>
        <position position="211"/>
    </location>
</feature>
<feature type="active site" evidence="13">
    <location>
        <position position="266"/>
    </location>
</feature>
<dbReference type="Pfam" id="PF00768">
    <property type="entry name" value="Peptidase_S11"/>
    <property type="match status" value="1"/>
</dbReference>
<evidence type="ECO:0000313" key="19">
    <source>
        <dbReference type="EMBL" id="ADU51396.1"/>
    </source>
</evidence>
<evidence type="ECO:0000256" key="4">
    <source>
        <dbReference type="ARBA" id="ARBA00012448"/>
    </source>
</evidence>
<dbReference type="InterPro" id="IPR015956">
    <property type="entry name" value="Peniciliin-bd_prot_C_sf"/>
</dbReference>
<reference evidence="19 20" key="1">
    <citation type="journal article" date="2010" name="Stand. Genomic Sci.">
        <title>Complete genome sequence of Thermaerobacter marianensis type strain (7p75a).</title>
        <authorList>
            <person name="Han C."/>
            <person name="Gu W."/>
            <person name="Zhang X."/>
            <person name="Lapidus A."/>
            <person name="Nolan M."/>
            <person name="Copeland A."/>
            <person name="Lucas S."/>
            <person name="Del Rio T.G."/>
            <person name="Tice H."/>
            <person name="Cheng J.F."/>
            <person name="Tapia R."/>
            <person name="Goodwin L."/>
            <person name="Pitluck S."/>
            <person name="Pagani I."/>
            <person name="Ivanova N."/>
            <person name="Mavromatis K."/>
            <person name="Mikhailova N."/>
            <person name="Pati A."/>
            <person name="Chen A."/>
            <person name="Palaniappan K."/>
            <person name="Land M."/>
            <person name="Hauser L."/>
            <person name="Chang Y.J."/>
            <person name="Jeffries C.D."/>
            <person name="Schneider S."/>
            <person name="Rohde M."/>
            <person name="Goker M."/>
            <person name="Pukall R."/>
            <person name="Woyke T."/>
            <person name="Bristow J."/>
            <person name="Eisen J.A."/>
            <person name="Markowitz V."/>
            <person name="Hugenholtz P."/>
            <person name="Kyrpides N.C."/>
            <person name="Klenk H.P."/>
            <person name="Detter J.C."/>
        </authorList>
    </citation>
    <scope>NUCLEOTIDE SEQUENCE [LARGE SCALE GENOMIC DNA]</scope>
    <source>
        <strain evidence="20">ATCC 700841 / DSM 12885 / JCM 10246 / 7p75a</strain>
    </source>
</reference>
<evidence type="ECO:0000256" key="7">
    <source>
        <dbReference type="ARBA" id="ARBA00022729"/>
    </source>
</evidence>
<evidence type="ECO:0000256" key="3">
    <source>
        <dbReference type="ARBA" id="ARBA00007164"/>
    </source>
</evidence>
<evidence type="ECO:0000256" key="17">
    <source>
        <dbReference type="SAM" id="Phobius"/>
    </source>
</evidence>
<evidence type="ECO:0000256" key="14">
    <source>
        <dbReference type="PIRSR" id="PIRSR618044-2"/>
    </source>
</evidence>
<dbReference type="InterPro" id="IPR012907">
    <property type="entry name" value="Peptidase_S11_C"/>
</dbReference>
<dbReference type="Gene3D" id="3.40.710.10">
    <property type="entry name" value="DD-peptidase/beta-lactamase superfamily"/>
    <property type="match status" value="1"/>
</dbReference>
<dbReference type="PANTHER" id="PTHR21581">
    <property type="entry name" value="D-ALANYL-D-ALANINE CARBOXYPEPTIDASE"/>
    <property type="match status" value="1"/>
</dbReference>
<dbReference type="eggNOG" id="COG1686">
    <property type="taxonomic scope" value="Bacteria"/>
</dbReference>
<feature type="active site" description="Proton acceptor" evidence="13">
    <location>
        <position position="214"/>
    </location>
</feature>
<keyword evidence="5 19" id="KW-0121">Carboxypeptidase</keyword>
<proteinExistence type="inferred from homology"/>
<feature type="domain" description="Peptidase S11 D-Ala-D-Ala carboxypeptidase A C-terminal" evidence="18">
    <location>
        <begin position="422"/>
        <end position="513"/>
    </location>
</feature>
<comment type="function">
    <text evidence="1">Removes C-terminal D-alanyl residues from sugar-peptide cell wall precursors.</text>
</comment>
<dbReference type="STRING" id="644966.Tmar_1283"/>
<keyword evidence="17" id="KW-0472">Membrane</keyword>
<feature type="compositionally biased region" description="Low complexity" evidence="16">
    <location>
        <begin position="13"/>
        <end position="23"/>
    </location>
</feature>
<keyword evidence="20" id="KW-1185">Reference proteome</keyword>
<keyword evidence="10" id="KW-0573">Peptidoglycan synthesis</keyword>
<keyword evidence="7" id="KW-0732">Signal</keyword>
<evidence type="ECO:0000256" key="16">
    <source>
        <dbReference type="SAM" id="MobiDB-lite"/>
    </source>
</evidence>
<feature type="binding site" evidence="14">
    <location>
        <position position="373"/>
    </location>
    <ligand>
        <name>substrate</name>
    </ligand>
</feature>
<feature type="transmembrane region" description="Helical" evidence="17">
    <location>
        <begin position="527"/>
        <end position="546"/>
    </location>
</feature>
<dbReference type="GO" id="GO:0071555">
    <property type="term" value="P:cell wall organization"/>
    <property type="evidence" value="ECO:0007669"/>
    <property type="project" value="UniProtKB-KW"/>
</dbReference>
<feature type="transmembrane region" description="Helical" evidence="17">
    <location>
        <begin position="78"/>
        <end position="98"/>
    </location>
</feature>
<sequence length="578" mass="60482">MHDGAAHGEAEGARPPARVVAGAPPAAGRATCARAAAPPVAAGVTVAVPRAAGAPVPARVAAGRARGGGRRAEGWHRAARGVLTVMLALAVVVAAGVLPPAARALPPTGFFPGAAPGTAGLGPATSGSALGAALSVWHRLSTAAGPGGDAVAEAASGGTAAARQRQDAAGDGEPVPDRPPPQDARAAILVDAATGQVLYERNADATMPMASTTKIMTALLAIERGDLRQVITTSERAFGVEGSSLYLALGEQRTLEELLYGLMLQSGNDAAVAIAEGLAGSVETFVDWMNRRAQELGLEHTRFADPHGLASRDHYTSARDLATLARVAMANPTFRRIVGTREYRMPWPEKQSERVLYNHNRFLWRYEGATGVKNGYTSAARGALVASAQRDGVELIGVLLGAHPTGMYRDMAALMDWGFARFAPVELVRAGETVGEVAVTGGRQDRVAVVAAYGLRWLVPRDEPAPPVRRTVEPEGALPAPVARGARAGTLVIRVGDQVVDRIPLVTARAVEPLPAWEAAAQQLGGWPPAAVGLGAVLVLAAAVRWRRHVRARRRWRRRVAAFNPVWYAFRARDPGAD</sequence>
<dbReference type="GO" id="GO:0009002">
    <property type="term" value="F:serine-type D-Ala-D-Ala carboxypeptidase activity"/>
    <property type="evidence" value="ECO:0007669"/>
    <property type="project" value="UniProtKB-EC"/>
</dbReference>
<keyword evidence="17" id="KW-0812">Transmembrane</keyword>
<dbReference type="EMBL" id="CP002344">
    <property type="protein sequence ID" value="ADU51396.1"/>
    <property type="molecule type" value="Genomic_DNA"/>
</dbReference>
<evidence type="ECO:0000259" key="18">
    <source>
        <dbReference type="SMART" id="SM00936"/>
    </source>
</evidence>
<feature type="region of interest" description="Disordered" evidence="16">
    <location>
        <begin position="1"/>
        <end position="23"/>
    </location>
</feature>
<keyword evidence="8 19" id="KW-0378">Hydrolase</keyword>
<dbReference type="KEGG" id="tmr:Tmar_1283"/>
<dbReference type="AlphaFoldDB" id="E6SLU7"/>
<comment type="similarity">
    <text evidence="3 15">Belongs to the peptidase S11 family.</text>
</comment>
<dbReference type="PANTHER" id="PTHR21581:SF6">
    <property type="entry name" value="TRAFFICKING PROTEIN PARTICLE COMPLEX SUBUNIT 12"/>
    <property type="match status" value="1"/>
</dbReference>
<dbReference type="InterPro" id="IPR018044">
    <property type="entry name" value="Peptidase_S11"/>
</dbReference>
<evidence type="ECO:0000256" key="9">
    <source>
        <dbReference type="ARBA" id="ARBA00022960"/>
    </source>
</evidence>
<keyword evidence="9" id="KW-0133">Cell shape</keyword>
<keyword evidence="17" id="KW-1133">Transmembrane helix</keyword>
<evidence type="ECO:0000313" key="20">
    <source>
        <dbReference type="Proteomes" id="UP000008915"/>
    </source>
</evidence>
<dbReference type="InterPro" id="IPR012338">
    <property type="entry name" value="Beta-lactam/transpept-like"/>
</dbReference>
<comment type="catalytic activity">
    <reaction evidence="12">
        <text>Preferential cleavage: (Ac)2-L-Lys-D-Ala-|-D-Ala. Also transpeptidation of peptidyl-alanyl moieties that are N-acyl substituents of D-alanine.</text>
        <dbReference type="EC" id="3.4.16.4"/>
    </reaction>
</comment>
<evidence type="ECO:0000256" key="2">
    <source>
        <dbReference type="ARBA" id="ARBA00004752"/>
    </source>
</evidence>
<keyword evidence="6" id="KW-0645">Protease</keyword>
<evidence type="ECO:0000256" key="13">
    <source>
        <dbReference type="PIRSR" id="PIRSR618044-1"/>
    </source>
</evidence>
<dbReference type="SUPFAM" id="SSF56601">
    <property type="entry name" value="beta-lactamase/transpeptidase-like"/>
    <property type="match status" value="1"/>
</dbReference>
<dbReference type="GO" id="GO:0008360">
    <property type="term" value="P:regulation of cell shape"/>
    <property type="evidence" value="ECO:0007669"/>
    <property type="project" value="UniProtKB-KW"/>
</dbReference>
<keyword evidence="11" id="KW-0961">Cell wall biogenesis/degradation</keyword>
<dbReference type="RefSeq" id="WP_013495701.1">
    <property type="nucleotide sequence ID" value="NC_014831.1"/>
</dbReference>
<organism evidence="19 20">
    <name type="scientific">Thermaerobacter marianensis (strain ATCC 700841 / DSM 12885 / JCM 10246 / 7p75a)</name>
    <dbReference type="NCBI Taxonomy" id="644966"/>
    <lineage>
        <taxon>Bacteria</taxon>
        <taxon>Bacillati</taxon>
        <taxon>Bacillota</taxon>
        <taxon>Clostridia</taxon>
        <taxon>Eubacteriales</taxon>
        <taxon>Clostridiales Family XVII. Incertae Sedis</taxon>
        <taxon>Thermaerobacter</taxon>
    </lineage>
</organism>
<dbReference type="EC" id="3.4.16.4" evidence="4"/>